<dbReference type="GO" id="GO:0006412">
    <property type="term" value="P:translation"/>
    <property type="evidence" value="ECO:0007669"/>
    <property type="project" value="InterPro"/>
</dbReference>
<dbReference type="STRING" id="314232.SKA53_07246"/>
<keyword evidence="1" id="KW-0472">Membrane</keyword>
<dbReference type="Proteomes" id="UP000004507">
    <property type="component" value="Unassembled WGS sequence"/>
</dbReference>
<dbReference type="InterPro" id="IPR020592">
    <property type="entry name" value="Ribosomal_bS16_CS"/>
</dbReference>
<dbReference type="RefSeq" id="WP_007205401.1">
    <property type="nucleotide sequence ID" value="NZ_CH672414.1"/>
</dbReference>
<keyword evidence="1" id="KW-1133">Transmembrane helix</keyword>
<reference evidence="2 3" key="1">
    <citation type="submission" date="2006-01" db="EMBL/GenBank/DDBJ databases">
        <authorList>
            <person name="Hagstrom A."/>
            <person name="Ferriera S."/>
            <person name="Johnson J."/>
            <person name="Kravitz S."/>
            <person name="Halpern A."/>
            <person name="Remington K."/>
            <person name="Beeson K."/>
            <person name="Tran B."/>
            <person name="Rogers Y.-H."/>
            <person name="Friedman R."/>
            <person name="Venter J.C."/>
        </authorList>
    </citation>
    <scope>NUCLEOTIDE SEQUENCE [LARGE SCALE GENOMIC DNA]</scope>
    <source>
        <strain evidence="2 3">SKA53</strain>
    </source>
</reference>
<evidence type="ECO:0000313" key="3">
    <source>
        <dbReference type="Proteomes" id="UP000004507"/>
    </source>
</evidence>
<evidence type="ECO:0000313" key="2">
    <source>
        <dbReference type="EMBL" id="EAQ05881.1"/>
    </source>
</evidence>
<dbReference type="OrthoDB" id="7877093at2"/>
<dbReference type="GO" id="GO:0003735">
    <property type="term" value="F:structural constituent of ribosome"/>
    <property type="evidence" value="ECO:0007669"/>
    <property type="project" value="InterPro"/>
</dbReference>
<dbReference type="eggNOG" id="ENOG502ZTJ0">
    <property type="taxonomic scope" value="Bacteria"/>
</dbReference>
<keyword evidence="1" id="KW-0812">Transmembrane</keyword>
<keyword evidence="2" id="KW-0436">Ligase</keyword>
<keyword evidence="3" id="KW-1185">Reference proteome</keyword>
<protein>
    <submittedName>
        <fullName evidence="2">UDP-N-acetylmuramate--L-alanine ligase</fullName>
        <ecNumber evidence="2">6.3.2.8</ecNumber>
    </submittedName>
</protein>
<evidence type="ECO:0000256" key="1">
    <source>
        <dbReference type="SAM" id="Phobius"/>
    </source>
</evidence>
<comment type="caution">
    <text evidence="2">The sequence shown here is derived from an EMBL/GenBank/DDBJ whole genome shotgun (WGS) entry which is preliminary data.</text>
</comment>
<sequence length="96" mass="9904">MGGLWIIAGMTFCALVPFVVQVRLARAGKFGPVLSVLAVLGAVAVILLYATAKPFGIHPVQAMAILLLAVVPAGLGGGAGALLGKLLRNRDDRRSR</sequence>
<name>A3V6L5_9RHOB</name>
<dbReference type="PROSITE" id="PS00732">
    <property type="entry name" value="RIBOSOMAL_S16"/>
    <property type="match status" value="1"/>
</dbReference>
<feature type="transmembrane region" description="Helical" evidence="1">
    <location>
        <begin position="64"/>
        <end position="87"/>
    </location>
</feature>
<organism evidence="2 3">
    <name type="scientific">Yoonia vestfoldensis SKA53</name>
    <dbReference type="NCBI Taxonomy" id="314232"/>
    <lineage>
        <taxon>Bacteria</taxon>
        <taxon>Pseudomonadati</taxon>
        <taxon>Pseudomonadota</taxon>
        <taxon>Alphaproteobacteria</taxon>
        <taxon>Rhodobacterales</taxon>
        <taxon>Paracoccaceae</taxon>
        <taxon>Yoonia</taxon>
    </lineage>
</organism>
<feature type="transmembrane region" description="Helical" evidence="1">
    <location>
        <begin position="32"/>
        <end position="52"/>
    </location>
</feature>
<dbReference type="HOGENOM" id="CLU_2356376_0_0_5"/>
<gene>
    <name evidence="2" type="ORF">SKA53_07246</name>
</gene>
<dbReference type="EMBL" id="AAMS01000006">
    <property type="protein sequence ID" value="EAQ05881.1"/>
    <property type="molecule type" value="Genomic_DNA"/>
</dbReference>
<dbReference type="GO" id="GO:0005840">
    <property type="term" value="C:ribosome"/>
    <property type="evidence" value="ECO:0007669"/>
    <property type="project" value="InterPro"/>
</dbReference>
<proteinExistence type="predicted"/>
<accession>A3V6L5</accession>
<feature type="transmembrane region" description="Helical" evidence="1">
    <location>
        <begin position="6"/>
        <end position="25"/>
    </location>
</feature>
<dbReference type="GO" id="GO:0008763">
    <property type="term" value="F:UDP-N-acetylmuramate-L-alanine ligase activity"/>
    <property type="evidence" value="ECO:0007669"/>
    <property type="project" value="UniProtKB-EC"/>
</dbReference>
<dbReference type="EC" id="6.3.2.8" evidence="2"/>
<dbReference type="AlphaFoldDB" id="A3V6L5"/>